<keyword evidence="3" id="KW-0812">Transmembrane</keyword>
<dbReference type="InterPro" id="IPR003593">
    <property type="entry name" value="AAA+_ATPase"/>
</dbReference>
<dbReference type="FunFam" id="3.40.50.300:FF:001374">
    <property type="entry name" value="Pleiotropic drug resistance protein ABC superfamily"/>
    <property type="match status" value="1"/>
</dbReference>
<keyword evidence="5" id="KW-0067">ATP-binding</keyword>
<dbReference type="SUPFAM" id="SSF52540">
    <property type="entry name" value="P-loop containing nucleoside triphosphate hydrolases"/>
    <property type="match status" value="1"/>
</dbReference>
<dbReference type="Pfam" id="PF19055">
    <property type="entry name" value="ABC2_membrane_7"/>
    <property type="match status" value="1"/>
</dbReference>
<dbReference type="PROSITE" id="PS50893">
    <property type="entry name" value="ABC_TRANSPORTER_2"/>
    <property type="match status" value="1"/>
</dbReference>
<dbReference type="GO" id="GO:0140359">
    <property type="term" value="F:ABC-type transporter activity"/>
    <property type="evidence" value="ECO:0007669"/>
    <property type="project" value="InterPro"/>
</dbReference>
<evidence type="ECO:0000313" key="10">
    <source>
        <dbReference type="Proteomes" id="UP000198211"/>
    </source>
</evidence>
<dbReference type="InterPro" id="IPR027417">
    <property type="entry name" value="P-loop_NTPase"/>
</dbReference>
<dbReference type="PANTHER" id="PTHR19241">
    <property type="entry name" value="ATP-BINDING CASSETTE TRANSPORTER"/>
    <property type="match status" value="1"/>
</dbReference>
<evidence type="ECO:0000256" key="6">
    <source>
        <dbReference type="ARBA" id="ARBA00022989"/>
    </source>
</evidence>
<dbReference type="SMART" id="SM00382">
    <property type="entry name" value="AAA"/>
    <property type="match status" value="1"/>
</dbReference>
<evidence type="ECO:0000256" key="2">
    <source>
        <dbReference type="ARBA" id="ARBA00022448"/>
    </source>
</evidence>
<name>A0A225UXK8_9STRA</name>
<evidence type="ECO:0000313" key="9">
    <source>
        <dbReference type="EMBL" id="OWY97681.1"/>
    </source>
</evidence>
<dbReference type="GO" id="GO:0016020">
    <property type="term" value="C:membrane"/>
    <property type="evidence" value="ECO:0007669"/>
    <property type="project" value="UniProtKB-SubCell"/>
</dbReference>
<dbReference type="Proteomes" id="UP000198211">
    <property type="component" value="Unassembled WGS sequence"/>
</dbReference>
<dbReference type="Gene3D" id="3.40.50.300">
    <property type="entry name" value="P-loop containing nucleotide triphosphate hydrolases"/>
    <property type="match status" value="1"/>
</dbReference>
<evidence type="ECO:0000256" key="5">
    <source>
        <dbReference type="ARBA" id="ARBA00022840"/>
    </source>
</evidence>
<comment type="subcellular location">
    <subcellularLocation>
        <location evidence="1">Membrane</location>
        <topology evidence="1">Multi-pass membrane protein</topology>
    </subcellularLocation>
</comment>
<organism evidence="9 10">
    <name type="scientific">Phytophthora megakarya</name>
    <dbReference type="NCBI Taxonomy" id="4795"/>
    <lineage>
        <taxon>Eukaryota</taxon>
        <taxon>Sar</taxon>
        <taxon>Stramenopiles</taxon>
        <taxon>Oomycota</taxon>
        <taxon>Peronosporomycetes</taxon>
        <taxon>Peronosporales</taxon>
        <taxon>Peronosporaceae</taxon>
        <taxon>Phytophthora</taxon>
    </lineage>
</organism>
<protein>
    <submittedName>
        <fullName evidence="9">ABC transporter</fullName>
    </submittedName>
</protein>
<evidence type="ECO:0000256" key="1">
    <source>
        <dbReference type="ARBA" id="ARBA00004141"/>
    </source>
</evidence>
<keyword evidence="2" id="KW-0813">Transport</keyword>
<sequence length="460" mass="50656">MSLLQPEAEAANPPATVPDVYRSLHFRSLQEPYNRSSQDTLGSRYSTLNAASLSTMLHGGLERFYQKYNHLSRQINLQLPTPEVRFQDLSFSVQVPASSGSHSTVGSNLVKILTPWKRPEMVTKHALHPMTGIIKPGSMTLILANPGAGKSTFLKALAGKLQSSSKKDLGGEILYSGLRGDEIDLIKLVGLVDQTDNHIPTLTVRETFKFADMCVNGRPEDQPEGMRDVAALRTELFLQILGLENCANTVVGNALLRGVSGGERKRVTVGEVLVGGQSLFLCDEISTGLDSAATYDIMKALRTWCNTLGGSVIVALLQPTPEVVEQFDDILMIHEGHMVYHGPRIDILDYFRERGFTCPPRVDPADFLIEITSGRGERYANGNVEVKDLPVTAEDFNNLLCESSLFKKTTDAIAKGFNEHQFESPEDYKKAQSVINLARSKENSEFGLAFIPSTMLLLNR</sequence>
<dbReference type="OrthoDB" id="66620at2759"/>
<keyword evidence="7" id="KW-0472">Membrane</keyword>
<proteinExistence type="predicted"/>
<dbReference type="InterPro" id="IPR017871">
    <property type="entry name" value="ABC_transporter-like_CS"/>
</dbReference>
<dbReference type="EMBL" id="NBNE01010186">
    <property type="protein sequence ID" value="OWY97681.1"/>
    <property type="molecule type" value="Genomic_DNA"/>
</dbReference>
<keyword evidence="10" id="KW-1185">Reference proteome</keyword>
<comment type="caution">
    <text evidence="9">The sequence shown here is derived from an EMBL/GenBank/DDBJ whole genome shotgun (WGS) entry which is preliminary data.</text>
</comment>
<dbReference type="PROSITE" id="PS00211">
    <property type="entry name" value="ABC_TRANSPORTER_1"/>
    <property type="match status" value="1"/>
</dbReference>
<keyword evidence="6" id="KW-1133">Transmembrane helix</keyword>
<dbReference type="Pfam" id="PF00005">
    <property type="entry name" value="ABC_tran"/>
    <property type="match status" value="1"/>
</dbReference>
<dbReference type="AlphaFoldDB" id="A0A225UXK8"/>
<gene>
    <name evidence="9" type="ORF">PHMEG_00031733</name>
</gene>
<dbReference type="InterPro" id="IPR043926">
    <property type="entry name" value="ABCG_dom"/>
</dbReference>
<evidence type="ECO:0000256" key="7">
    <source>
        <dbReference type="ARBA" id="ARBA00023136"/>
    </source>
</evidence>
<accession>A0A225UXK8</accession>
<evidence type="ECO:0000256" key="3">
    <source>
        <dbReference type="ARBA" id="ARBA00022692"/>
    </source>
</evidence>
<keyword evidence="4" id="KW-0547">Nucleotide-binding</keyword>
<dbReference type="STRING" id="4795.A0A225UXK8"/>
<dbReference type="GO" id="GO:0016887">
    <property type="term" value="F:ATP hydrolysis activity"/>
    <property type="evidence" value="ECO:0007669"/>
    <property type="project" value="InterPro"/>
</dbReference>
<evidence type="ECO:0000259" key="8">
    <source>
        <dbReference type="PROSITE" id="PS50893"/>
    </source>
</evidence>
<reference evidence="10" key="1">
    <citation type="submission" date="2017-03" db="EMBL/GenBank/DDBJ databases">
        <title>Phytopthora megakarya and P. palmivora, two closely related causual agents of cacao black pod achieved similar genome size and gene model numbers by different mechanisms.</title>
        <authorList>
            <person name="Ali S."/>
            <person name="Shao J."/>
            <person name="Larry D.J."/>
            <person name="Kronmiller B."/>
            <person name="Shen D."/>
            <person name="Strem M.D."/>
            <person name="Melnick R.L."/>
            <person name="Guiltinan M.J."/>
            <person name="Tyler B.M."/>
            <person name="Meinhardt L.W."/>
            <person name="Bailey B.A."/>
        </authorList>
    </citation>
    <scope>NUCLEOTIDE SEQUENCE [LARGE SCALE GENOMIC DNA]</scope>
    <source>
        <strain evidence="10">zdho120</strain>
    </source>
</reference>
<feature type="non-terminal residue" evidence="9">
    <location>
        <position position="460"/>
    </location>
</feature>
<evidence type="ECO:0000256" key="4">
    <source>
        <dbReference type="ARBA" id="ARBA00022741"/>
    </source>
</evidence>
<dbReference type="InterPro" id="IPR003439">
    <property type="entry name" value="ABC_transporter-like_ATP-bd"/>
</dbReference>
<dbReference type="GO" id="GO:0005524">
    <property type="term" value="F:ATP binding"/>
    <property type="evidence" value="ECO:0007669"/>
    <property type="project" value="UniProtKB-KW"/>
</dbReference>
<feature type="domain" description="ABC transporter" evidence="8">
    <location>
        <begin position="110"/>
        <end position="360"/>
    </location>
</feature>